<evidence type="ECO:0000313" key="18">
    <source>
        <dbReference type="RGD" id="1310520"/>
    </source>
</evidence>
<sequence length="426" mass="48477">MFLLLPFDSLIVNLLGISLTVLFTLLLVFIIVPAVFGVSFGIRKLYMKTLLKIFAWATLRMERGAKEKNHQLYKPYTNGIIAKDPTSLEEEIKEIRRSGSNKALDKTPEFELSDIFYFCRKGMETIMDDEVTKRFSAEELESWNLLSRTNYNFQYISLRLTILWGLGVLIRYCFLLPLRIALAFTGISLLVAGTTVVGYLPSGRKNRPRNGGICVANHTSPIDVIILASDGYYAMVGQVHGGLMGVIQRAMVKACPHVWFERSEVKDRHLVAKRLTEHVQDKSKLPILIFPEGTCINNTSVMMFKKGSFEIGATVYPVAIKYDPQFGDAFWNSSKYGMVTYLLRMMTSWAIVCSVWYLPPMTREKEEDAVQFANRVKSAIARQGGLVDLLWDGGLKREKVKDTFKEEQQKLYSKMIVGNHEDRSRS</sequence>
<dbReference type="PANTHER" id="PTHR23063:SF37">
    <property type="entry name" value="GLYCEROL-3-PHOSPHATE ACYLTRANSFERASE 4"/>
    <property type="match status" value="1"/>
</dbReference>
<evidence type="ECO:0000256" key="3">
    <source>
        <dbReference type="ARBA" id="ARBA00008655"/>
    </source>
</evidence>
<reference evidence="16" key="3">
    <citation type="submission" date="2025-09" db="UniProtKB">
        <authorList>
            <consortium name="Ensembl"/>
        </authorList>
    </citation>
    <scope>IDENTIFICATION</scope>
    <source>
        <strain evidence="16">Brown Norway</strain>
    </source>
</reference>
<reference evidence="16" key="1">
    <citation type="submission" date="2024-01" db="EMBL/GenBank/DDBJ databases">
        <title>GRCr8: a new rat reference genome assembly contstructed from accurate long reads and long range scaffolding.</title>
        <authorList>
            <person name="Doris P.A."/>
            <person name="Kalbfleisch T."/>
            <person name="Li K."/>
            <person name="Howe K."/>
            <person name="Wood J."/>
        </authorList>
    </citation>
    <scope>NUCLEOTIDE SEQUENCE [LARGE SCALE GENOMIC DNA]</scope>
    <source>
        <strain evidence="16">Brown Norway</strain>
    </source>
</reference>
<dbReference type="CTD" id="137964"/>
<dbReference type="AGR" id="RGD:1310520"/>
<comment type="pathway">
    <text evidence="2">Lipid metabolism.</text>
</comment>
<evidence type="ECO:0000313" key="17">
    <source>
        <dbReference type="Proteomes" id="UP000002494"/>
    </source>
</evidence>
<dbReference type="SMART" id="SM00563">
    <property type="entry name" value="PlsC"/>
    <property type="match status" value="1"/>
</dbReference>
<gene>
    <name evidence="16 18" type="primary">Gpat4</name>
</gene>
<name>A0A8I5ZT34_RAT</name>
<feature type="transmembrane region" description="Helical" evidence="14">
    <location>
        <begin position="180"/>
        <end position="200"/>
    </location>
</feature>
<evidence type="ECO:0000256" key="12">
    <source>
        <dbReference type="ARBA" id="ARBA00023315"/>
    </source>
</evidence>
<dbReference type="AlphaFoldDB" id="A0A8I5ZT34"/>
<keyword evidence="4" id="KW-0444">Lipid biosynthesis</keyword>
<feature type="transmembrane region" description="Helical" evidence="14">
    <location>
        <begin position="12"/>
        <end position="42"/>
    </location>
</feature>
<keyword evidence="7 14" id="KW-1133">Transmembrane helix</keyword>
<dbReference type="GeneTree" id="ENSGT01030000234574"/>
<keyword evidence="19" id="KW-1267">Proteomics identification</keyword>
<evidence type="ECO:0000256" key="4">
    <source>
        <dbReference type="ARBA" id="ARBA00022516"/>
    </source>
</evidence>
<keyword evidence="6 14" id="KW-0812">Transmembrane</keyword>
<proteinExistence type="evidence at protein level"/>
<evidence type="ECO:0000256" key="11">
    <source>
        <dbReference type="ARBA" id="ARBA00023264"/>
    </source>
</evidence>
<dbReference type="Pfam" id="PF01553">
    <property type="entry name" value="Acyltransferase"/>
    <property type="match status" value="1"/>
</dbReference>
<dbReference type="CDD" id="cd07991">
    <property type="entry name" value="LPLAT_LPCAT1-like"/>
    <property type="match status" value="1"/>
</dbReference>
<comment type="subcellular location">
    <subcellularLocation>
        <location evidence="1">Membrane</location>
    </subcellularLocation>
</comment>
<dbReference type="RGD" id="1310520">
    <property type="gene designation" value="Gpat4"/>
</dbReference>
<feature type="domain" description="Phospholipid/glycerol acyltransferase" evidence="15">
    <location>
        <begin position="212"/>
        <end position="323"/>
    </location>
</feature>
<comment type="similarity">
    <text evidence="3">Belongs to the 1-acyl-sn-glycerol-3-phosphate acyltransferase family.</text>
</comment>
<evidence type="ECO:0000256" key="9">
    <source>
        <dbReference type="ARBA" id="ARBA00023136"/>
    </source>
</evidence>
<evidence type="ECO:0000256" key="7">
    <source>
        <dbReference type="ARBA" id="ARBA00022989"/>
    </source>
</evidence>
<keyword evidence="17" id="KW-1185">Reference proteome</keyword>
<evidence type="ECO:0000313" key="16">
    <source>
        <dbReference type="Ensembl" id="ENSRNOP00000082143.1"/>
    </source>
</evidence>
<dbReference type="GO" id="GO:0016020">
    <property type="term" value="C:membrane"/>
    <property type="evidence" value="ECO:0007669"/>
    <property type="project" value="UniProtKB-SubCell"/>
</dbReference>
<feature type="transmembrane region" description="Helical" evidence="14">
    <location>
        <begin position="156"/>
        <end position="174"/>
    </location>
</feature>
<keyword evidence="12" id="KW-0012">Acyltransferase</keyword>
<dbReference type="Ensembl" id="ENSRNOT00000099578.2">
    <property type="protein sequence ID" value="ENSRNOP00000082143.1"/>
    <property type="gene ID" value="ENSRNOG00000018077.7"/>
</dbReference>
<dbReference type="InterPro" id="IPR045252">
    <property type="entry name" value="LPCAT1-like"/>
</dbReference>
<evidence type="ECO:0000256" key="14">
    <source>
        <dbReference type="SAM" id="Phobius"/>
    </source>
</evidence>
<dbReference type="InterPro" id="IPR002123">
    <property type="entry name" value="Plipid/glycerol_acylTrfase"/>
</dbReference>
<evidence type="ECO:0000256" key="1">
    <source>
        <dbReference type="ARBA" id="ARBA00004370"/>
    </source>
</evidence>
<keyword evidence="8" id="KW-0443">Lipid metabolism</keyword>
<evidence type="ECO:0000256" key="10">
    <source>
        <dbReference type="ARBA" id="ARBA00023209"/>
    </source>
</evidence>
<dbReference type="PANTHER" id="PTHR23063">
    <property type="entry name" value="PHOSPHOLIPID ACYLTRANSFERASE"/>
    <property type="match status" value="1"/>
</dbReference>
<keyword evidence="5" id="KW-0808">Transferase</keyword>
<organism evidence="16 17">
    <name type="scientific">Rattus norvegicus</name>
    <name type="common">Rat</name>
    <dbReference type="NCBI Taxonomy" id="10116"/>
    <lineage>
        <taxon>Eukaryota</taxon>
        <taxon>Metazoa</taxon>
        <taxon>Chordata</taxon>
        <taxon>Craniata</taxon>
        <taxon>Vertebrata</taxon>
        <taxon>Euteleostomi</taxon>
        <taxon>Mammalia</taxon>
        <taxon>Eutheria</taxon>
        <taxon>Euarchontoglires</taxon>
        <taxon>Glires</taxon>
        <taxon>Rodentia</taxon>
        <taxon>Myomorpha</taxon>
        <taxon>Muroidea</taxon>
        <taxon>Muridae</taxon>
        <taxon>Murinae</taxon>
        <taxon>Rattus</taxon>
    </lineage>
</organism>
<dbReference type="GeneID" id="290843"/>
<dbReference type="Proteomes" id="UP000002494">
    <property type="component" value="Chromosome 16"/>
</dbReference>
<evidence type="ECO:0000256" key="6">
    <source>
        <dbReference type="ARBA" id="ARBA00022692"/>
    </source>
</evidence>
<accession>A0A8I5ZT34</accession>
<dbReference type="GO" id="GO:0008374">
    <property type="term" value="F:O-acyltransferase activity"/>
    <property type="evidence" value="ECO:0007669"/>
    <property type="project" value="InterPro"/>
</dbReference>
<evidence type="ECO:0000256" key="2">
    <source>
        <dbReference type="ARBA" id="ARBA00005189"/>
    </source>
</evidence>
<comment type="pathway">
    <text evidence="13">Phospholipid metabolism.</text>
</comment>
<dbReference type="SUPFAM" id="SSF69593">
    <property type="entry name" value="Glycerol-3-phosphate (1)-acyltransferase"/>
    <property type="match status" value="1"/>
</dbReference>
<evidence type="ECO:0007829" key="19">
    <source>
        <dbReference type="PeptideAtlas" id="A0A8I5ZT34"/>
    </source>
</evidence>
<reference evidence="16" key="2">
    <citation type="submission" date="2025-08" db="UniProtKB">
        <authorList>
            <consortium name="Ensembl"/>
        </authorList>
    </citation>
    <scope>IDENTIFICATION</scope>
    <source>
        <strain evidence="16">Brown Norway</strain>
    </source>
</reference>
<dbReference type="RefSeq" id="XP_038950336.1">
    <property type="nucleotide sequence ID" value="XM_039094408.2"/>
</dbReference>
<keyword evidence="11" id="KW-1208">Phospholipid metabolism</keyword>
<evidence type="ECO:0000259" key="15">
    <source>
        <dbReference type="SMART" id="SM00563"/>
    </source>
</evidence>
<protein>
    <submittedName>
        <fullName evidence="16">Glycerol-3-phosphate acyltransferase 4</fullName>
    </submittedName>
</protein>
<dbReference type="GO" id="GO:0008654">
    <property type="term" value="P:phospholipid biosynthetic process"/>
    <property type="evidence" value="ECO:0007669"/>
    <property type="project" value="UniProtKB-KW"/>
</dbReference>
<evidence type="ECO:0000256" key="5">
    <source>
        <dbReference type="ARBA" id="ARBA00022679"/>
    </source>
</evidence>
<keyword evidence="10" id="KW-0594">Phospholipid biosynthesis</keyword>
<evidence type="ECO:0000256" key="13">
    <source>
        <dbReference type="ARBA" id="ARBA00025707"/>
    </source>
</evidence>
<evidence type="ECO:0000256" key="8">
    <source>
        <dbReference type="ARBA" id="ARBA00023098"/>
    </source>
</evidence>
<keyword evidence="9 14" id="KW-0472">Membrane</keyword>